<feature type="non-terminal residue" evidence="2">
    <location>
        <position position="117"/>
    </location>
</feature>
<gene>
    <name evidence="2" type="ORF">X975_24529</name>
</gene>
<dbReference type="OrthoDB" id="205993at2759"/>
<proteinExistence type="predicted"/>
<evidence type="ECO:0000256" key="1">
    <source>
        <dbReference type="SAM" id="MobiDB-lite"/>
    </source>
</evidence>
<accession>A0A087T1K5</accession>
<name>A0A087T1K5_STEMI</name>
<organism evidence="2 3">
    <name type="scientific">Stegodyphus mimosarum</name>
    <name type="common">African social velvet spider</name>
    <dbReference type="NCBI Taxonomy" id="407821"/>
    <lineage>
        <taxon>Eukaryota</taxon>
        <taxon>Metazoa</taxon>
        <taxon>Ecdysozoa</taxon>
        <taxon>Arthropoda</taxon>
        <taxon>Chelicerata</taxon>
        <taxon>Arachnida</taxon>
        <taxon>Araneae</taxon>
        <taxon>Araneomorphae</taxon>
        <taxon>Entelegynae</taxon>
        <taxon>Eresoidea</taxon>
        <taxon>Eresidae</taxon>
        <taxon>Stegodyphus</taxon>
    </lineage>
</organism>
<dbReference type="STRING" id="407821.A0A087T1K5"/>
<feature type="compositionally biased region" description="Basic and acidic residues" evidence="1">
    <location>
        <begin position="75"/>
        <end position="93"/>
    </location>
</feature>
<evidence type="ECO:0000313" key="2">
    <source>
        <dbReference type="EMBL" id="KFM58994.1"/>
    </source>
</evidence>
<dbReference type="EMBL" id="KK112982">
    <property type="protein sequence ID" value="KFM58994.1"/>
    <property type="molecule type" value="Genomic_DNA"/>
</dbReference>
<feature type="region of interest" description="Disordered" evidence="1">
    <location>
        <begin position="50"/>
        <end position="117"/>
    </location>
</feature>
<dbReference type="Proteomes" id="UP000054359">
    <property type="component" value="Unassembled WGS sequence"/>
</dbReference>
<sequence length="117" mass="13315">MSNRVFKKLHGENDLATALKIDGLSESDDGETSLRSSVEKSVNNRFELLNSVEHSLSDTEAKEDDDRENDPPQDGQERNKLEKQDSTHSTDSLKRRKKKKKKKLKSQKSTEENLDDG</sequence>
<evidence type="ECO:0000313" key="3">
    <source>
        <dbReference type="Proteomes" id="UP000054359"/>
    </source>
</evidence>
<reference evidence="2 3" key="1">
    <citation type="submission" date="2013-11" db="EMBL/GenBank/DDBJ databases">
        <title>Genome sequencing of Stegodyphus mimosarum.</title>
        <authorList>
            <person name="Bechsgaard J."/>
        </authorList>
    </citation>
    <scope>NUCLEOTIDE SEQUENCE [LARGE SCALE GENOMIC DNA]</scope>
</reference>
<feature type="compositionally biased region" description="Basic residues" evidence="1">
    <location>
        <begin position="94"/>
        <end position="106"/>
    </location>
</feature>
<keyword evidence="3" id="KW-1185">Reference proteome</keyword>
<protein>
    <submittedName>
        <fullName evidence="2">Uncharacterized protein</fullName>
    </submittedName>
</protein>
<dbReference type="AlphaFoldDB" id="A0A087T1K5"/>